<sequence length="619" mass="71594">MTAKEVLNKYWGYEEFRGPQEEIITSVLNKTDNLAVLPTGGGKSLCYQIPALLFPGVTLVISPLIALMKDQVNQLKYTGIPAELISSEYTQAQIIEILDKTKRGEIKLLYVSPERLLSSIFIEHLRSVLLSLIAIDEAHCISEWGHDFRPAYHKIARIKQVFPSVPILALTATATNQIKQEIIQKLQLFEPNVFQSTLKRENLSYHVVQSKDKFGDLLRYYKTRKESSIIFVRNRRQTQEIYKFLINNGIDAAYFHAKLSKEEKEQRQNDWTKSDEQIMVATNAFGMGIDKANVRSVFHLDLPPSIEAYYQEVGRAGRNGKKSRGIYLYTKEDQVNAESIFKANLPSKKEFLRMANALFSHLIIGEGELHDLDYTLDIPKFSEKFGINAKSMVMFIDFLNTQGVIFQKNFNQQSTVKIHISPQTASNLNNPILSFLQRTSPGIFMQHREISEGRISYELDESISEIRQKLHVLKDREILEYSDRYLARFRFLVPREDSLFNNKLWTIFENIQISQWKRLQAMAFYAEQTDNCRERMLLAYFNEKSETNCGQCDVCKKRKKSKEIQKQILQFIASGPKTNEEILTNFITSPKEKILQTLQLLIDEMKIENEGLASYKIKE</sequence>
<dbReference type="GO" id="GO:0030894">
    <property type="term" value="C:replisome"/>
    <property type="evidence" value="ECO:0007669"/>
    <property type="project" value="TreeGrafter"/>
</dbReference>
<dbReference type="SUPFAM" id="SSF52540">
    <property type="entry name" value="P-loop containing nucleoside triphosphate hydrolases"/>
    <property type="match status" value="1"/>
</dbReference>
<dbReference type="Gene3D" id="3.40.50.300">
    <property type="entry name" value="P-loop containing nucleotide triphosphate hydrolases"/>
    <property type="match status" value="2"/>
</dbReference>
<evidence type="ECO:0000256" key="1">
    <source>
        <dbReference type="ARBA" id="ARBA00005446"/>
    </source>
</evidence>
<dbReference type="OrthoDB" id="9763310at2"/>
<protein>
    <recommendedName>
        <fullName evidence="11">ATP-dependent DNA helicase RecQ</fullName>
        <ecNumber evidence="10">5.6.2.4</ecNumber>
    </recommendedName>
    <alternativeName>
        <fullName evidence="12">DNA 3'-5' helicase RecQ</fullName>
    </alternativeName>
</protein>
<feature type="domain" description="Helicase C-terminal" evidence="14">
    <location>
        <begin position="216"/>
        <end position="370"/>
    </location>
</feature>
<dbReference type="AlphaFoldDB" id="A0A3L9MGI0"/>
<keyword evidence="16" id="KW-1185">Reference proteome</keyword>
<keyword evidence="4" id="KW-0378">Hydrolase</keyword>
<accession>A0A3L9MGI0</accession>
<dbReference type="GO" id="GO:0003677">
    <property type="term" value="F:DNA binding"/>
    <property type="evidence" value="ECO:0007669"/>
    <property type="project" value="UniProtKB-KW"/>
</dbReference>
<dbReference type="InterPro" id="IPR001650">
    <property type="entry name" value="Helicase_C-like"/>
</dbReference>
<dbReference type="GO" id="GO:0043138">
    <property type="term" value="F:3'-5' DNA helicase activity"/>
    <property type="evidence" value="ECO:0007669"/>
    <property type="project" value="UniProtKB-EC"/>
</dbReference>
<keyword evidence="7" id="KW-0238">DNA-binding</keyword>
<dbReference type="GO" id="GO:0046872">
    <property type="term" value="F:metal ion binding"/>
    <property type="evidence" value="ECO:0007669"/>
    <property type="project" value="UniProtKB-KW"/>
</dbReference>
<dbReference type="GO" id="GO:0009378">
    <property type="term" value="F:four-way junction helicase activity"/>
    <property type="evidence" value="ECO:0007669"/>
    <property type="project" value="TreeGrafter"/>
</dbReference>
<dbReference type="GO" id="GO:0006281">
    <property type="term" value="P:DNA repair"/>
    <property type="evidence" value="ECO:0007669"/>
    <property type="project" value="TreeGrafter"/>
</dbReference>
<dbReference type="GO" id="GO:0006310">
    <property type="term" value="P:DNA recombination"/>
    <property type="evidence" value="ECO:0007669"/>
    <property type="project" value="InterPro"/>
</dbReference>
<dbReference type="SMART" id="SM00487">
    <property type="entry name" value="DEXDc"/>
    <property type="match status" value="1"/>
</dbReference>
<comment type="catalytic activity">
    <reaction evidence="9">
        <text>Couples ATP hydrolysis with the unwinding of duplex DNA by translocating in the 3'-5' direction.</text>
        <dbReference type="EC" id="5.6.2.4"/>
    </reaction>
</comment>
<dbReference type="InterPro" id="IPR027417">
    <property type="entry name" value="P-loop_NTPase"/>
</dbReference>
<dbReference type="Pfam" id="PF16124">
    <property type="entry name" value="RecQ_Zn_bind"/>
    <property type="match status" value="1"/>
</dbReference>
<evidence type="ECO:0000313" key="15">
    <source>
        <dbReference type="EMBL" id="RLZ09679.1"/>
    </source>
</evidence>
<dbReference type="Proteomes" id="UP000275348">
    <property type="component" value="Unassembled WGS sequence"/>
</dbReference>
<dbReference type="PROSITE" id="PS51192">
    <property type="entry name" value="HELICASE_ATP_BIND_1"/>
    <property type="match status" value="1"/>
</dbReference>
<feature type="domain" description="Helicase ATP-binding" evidence="13">
    <location>
        <begin position="24"/>
        <end position="192"/>
    </location>
</feature>
<dbReference type="EMBL" id="RDOJ01000009">
    <property type="protein sequence ID" value="RLZ09679.1"/>
    <property type="molecule type" value="Genomic_DNA"/>
</dbReference>
<dbReference type="PANTHER" id="PTHR13710:SF105">
    <property type="entry name" value="ATP-DEPENDENT DNA HELICASE Q1"/>
    <property type="match status" value="1"/>
</dbReference>
<dbReference type="PANTHER" id="PTHR13710">
    <property type="entry name" value="DNA HELICASE RECQ FAMILY MEMBER"/>
    <property type="match status" value="1"/>
</dbReference>
<evidence type="ECO:0000313" key="16">
    <source>
        <dbReference type="Proteomes" id="UP000275348"/>
    </source>
</evidence>
<evidence type="ECO:0000256" key="4">
    <source>
        <dbReference type="ARBA" id="ARBA00022801"/>
    </source>
</evidence>
<dbReference type="RefSeq" id="WP_121934632.1">
    <property type="nucleotide sequence ID" value="NZ_RDOJ01000009.1"/>
</dbReference>
<evidence type="ECO:0000256" key="6">
    <source>
        <dbReference type="ARBA" id="ARBA00022840"/>
    </source>
</evidence>
<dbReference type="InterPro" id="IPR004589">
    <property type="entry name" value="DNA_helicase_ATP-dep_RecQ"/>
</dbReference>
<dbReference type="GO" id="GO:0005737">
    <property type="term" value="C:cytoplasm"/>
    <property type="evidence" value="ECO:0007669"/>
    <property type="project" value="TreeGrafter"/>
</dbReference>
<dbReference type="FunFam" id="3.40.50.300:FF:000296">
    <property type="entry name" value="ATP-dependent DNA helicase RecQ"/>
    <property type="match status" value="1"/>
</dbReference>
<reference evidence="15 16" key="1">
    <citation type="submission" date="2018-10" db="EMBL/GenBank/DDBJ databases">
        <authorList>
            <person name="Chen X."/>
        </authorList>
    </citation>
    <scope>NUCLEOTIDE SEQUENCE [LARGE SCALE GENOMIC DNA]</scope>
    <source>
        <strain evidence="15 16">YIM 102668</strain>
    </source>
</reference>
<gene>
    <name evidence="15" type="ORF">EAH69_07790</name>
</gene>
<dbReference type="GO" id="GO:0043590">
    <property type="term" value="C:bacterial nucleoid"/>
    <property type="evidence" value="ECO:0007669"/>
    <property type="project" value="TreeGrafter"/>
</dbReference>
<evidence type="ECO:0000256" key="8">
    <source>
        <dbReference type="ARBA" id="ARBA00023235"/>
    </source>
</evidence>
<dbReference type="PROSITE" id="PS51194">
    <property type="entry name" value="HELICASE_CTER"/>
    <property type="match status" value="1"/>
</dbReference>
<keyword evidence="5 15" id="KW-0347">Helicase</keyword>
<dbReference type="GO" id="GO:0016787">
    <property type="term" value="F:hydrolase activity"/>
    <property type="evidence" value="ECO:0007669"/>
    <property type="project" value="UniProtKB-KW"/>
</dbReference>
<evidence type="ECO:0000256" key="11">
    <source>
        <dbReference type="ARBA" id="ARBA00044535"/>
    </source>
</evidence>
<keyword evidence="6" id="KW-0067">ATP-binding</keyword>
<evidence type="ECO:0000256" key="10">
    <source>
        <dbReference type="ARBA" id="ARBA00034808"/>
    </source>
</evidence>
<keyword evidence="2" id="KW-0479">Metal-binding</keyword>
<dbReference type="InterPro" id="IPR032284">
    <property type="entry name" value="RecQ_Zn-bd"/>
</dbReference>
<organism evidence="15 16">
    <name type="scientific">Faecalibacter macacae</name>
    <dbReference type="NCBI Taxonomy" id="1859289"/>
    <lineage>
        <taxon>Bacteria</taxon>
        <taxon>Pseudomonadati</taxon>
        <taxon>Bacteroidota</taxon>
        <taxon>Flavobacteriia</taxon>
        <taxon>Flavobacteriales</taxon>
        <taxon>Weeksellaceae</taxon>
        <taxon>Faecalibacter</taxon>
    </lineage>
</organism>
<evidence type="ECO:0000256" key="7">
    <source>
        <dbReference type="ARBA" id="ARBA00023125"/>
    </source>
</evidence>
<proteinExistence type="inferred from homology"/>
<comment type="similarity">
    <text evidence="1">Belongs to the helicase family. RecQ subfamily.</text>
</comment>
<dbReference type="Pfam" id="PF00271">
    <property type="entry name" value="Helicase_C"/>
    <property type="match status" value="1"/>
</dbReference>
<evidence type="ECO:0000256" key="3">
    <source>
        <dbReference type="ARBA" id="ARBA00022741"/>
    </source>
</evidence>
<evidence type="ECO:0000259" key="14">
    <source>
        <dbReference type="PROSITE" id="PS51194"/>
    </source>
</evidence>
<keyword evidence="8" id="KW-0413">Isomerase</keyword>
<dbReference type="CDD" id="cd17920">
    <property type="entry name" value="DEXHc_RecQ"/>
    <property type="match status" value="1"/>
</dbReference>
<comment type="caution">
    <text evidence="15">The sequence shown here is derived from an EMBL/GenBank/DDBJ whole genome shotgun (WGS) entry which is preliminary data.</text>
</comment>
<evidence type="ECO:0000259" key="13">
    <source>
        <dbReference type="PROSITE" id="PS51192"/>
    </source>
</evidence>
<evidence type="ECO:0000256" key="2">
    <source>
        <dbReference type="ARBA" id="ARBA00022723"/>
    </source>
</evidence>
<dbReference type="GO" id="GO:0005524">
    <property type="term" value="F:ATP binding"/>
    <property type="evidence" value="ECO:0007669"/>
    <property type="project" value="UniProtKB-KW"/>
</dbReference>
<dbReference type="Pfam" id="PF00270">
    <property type="entry name" value="DEAD"/>
    <property type="match status" value="1"/>
</dbReference>
<evidence type="ECO:0000256" key="5">
    <source>
        <dbReference type="ARBA" id="ARBA00022806"/>
    </source>
</evidence>
<dbReference type="NCBIfam" id="TIGR00614">
    <property type="entry name" value="recQ_fam"/>
    <property type="match status" value="1"/>
</dbReference>
<dbReference type="InterPro" id="IPR011545">
    <property type="entry name" value="DEAD/DEAH_box_helicase_dom"/>
</dbReference>
<dbReference type="Gene3D" id="1.10.10.10">
    <property type="entry name" value="Winged helix-like DNA-binding domain superfamily/Winged helix DNA-binding domain"/>
    <property type="match status" value="1"/>
</dbReference>
<keyword evidence="3" id="KW-0547">Nucleotide-binding</keyword>
<dbReference type="InterPro" id="IPR014001">
    <property type="entry name" value="Helicase_ATP-bd"/>
</dbReference>
<dbReference type="InterPro" id="IPR036388">
    <property type="entry name" value="WH-like_DNA-bd_sf"/>
</dbReference>
<dbReference type="SMART" id="SM00490">
    <property type="entry name" value="HELICc"/>
    <property type="match status" value="1"/>
</dbReference>
<evidence type="ECO:0000256" key="12">
    <source>
        <dbReference type="ARBA" id="ARBA00044550"/>
    </source>
</evidence>
<name>A0A3L9MGI0_9FLAO</name>
<dbReference type="EC" id="5.6.2.4" evidence="10"/>
<evidence type="ECO:0000256" key="9">
    <source>
        <dbReference type="ARBA" id="ARBA00034617"/>
    </source>
</evidence>